<evidence type="ECO:0000313" key="4">
    <source>
        <dbReference type="Proteomes" id="UP001501020"/>
    </source>
</evidence>
<reference evidence="3 4" key="1">
    <citation type="journal article" date="2019" name="Int. J. Syst. Evol. Microbiol.">
        <title>The Global Catalogue of Microorganisms (GCM) 10K type strain sequencing project: providing services to taxonomists for standard genome sequencing and annotation.</title>
        <authorList>
            <consortium name="The Broad Institute Genomics Platform"/>
            <consortium name="The Broad Institute Genome Sequencing Center for Infectious Disease"/>
            <person name="Wu L."/>
            <person name="Ma J."/>
        </authorList>
    </citation>
    <scope>NUCLEOTIDE SEQUENCE [LARGE SCALE GENOMIC DNA]</scope>
    <source>
        <strain evidence="3 4">JCM 13850</strain>
    </source>
</reference>
<organism evidence="3 4">
    <name type="scientific">Actinomadura napierensis</name>
    <dbReference type="NCBI Taxonomy" id="267854"/>
    <lineage>
        <taxon>Bacteria</taxon>
        <taxon>Bacillati</taxon>
        <taxon>Actinomycetota</taxon>
        <taxon>Actinomycetes</taxon>
        <taxon>Streptosporangiales</taxon>
        <taxon>Thermomonosporaceae</taxon>
        <taxon>Actinomadura</taxon>
    </lineage>
</organism>
<feature type="region of interest" description="Disordered" evidence="1">
    <location>
        <begin position="1"/>
        <end position="22"/>
    </location>
</feature>
<evidence type="ECO:0000256" key="2">
    <source>
        <dbReference type="SAM" id="Phobius"/>
    </source>
</evidence>
<feature type="compositionally biased region" description="Basic and acidic residues" evidence="1">
    <location>
        <begin position="11"/>
        <end position="22"/>
    </location>
</feature>
<accession>A0ABN3AI60</accession>
<comment type="caution">
    <text evidence="3">The sequence shown here is derived from an EMBL/GenBank/DDBJ whole genome shotgun (WGS) entry which is preliminary data.</text>
</comment>
<name>A0ABN3AI60_9ACTN</name>
<keyword evidence="4" id="KW-1185">Reference proteome</keyword>
<proteinExistence type="predicted"/>
<dbReference type="Gene3D" id="2.160.20.80">
    <property type="entry name" value="E3 ubiquitin-protein ligase SopA"/>
    <property type="match status" value="1"/>
</dbReference>
<protein>
    <recommendedName>
        <fullName evidence="5">Pentapeptide repeat-containing protein</fullName>
    </recommendedName>
</protein>
<dbReference type="Pfam" id="PF13576">
    <property type="entry name" value="Pentapeptide_3"/>
    <property type="match status" value="2"/>
</dbReference>
<feature type="transmembrane region" description="Helical" evidence="2">
    <location>
        <begin position="82"/>
        <end position="100"/>
    </location>
</feature>
<feature type="transmembrane region" description="Helical" evidence="2">
    <location>
        <begin position="37"/>
        <end position="62"/>
    </location>
</feature>
<sequence>MGEAAPDGAEGPDRSGGEGRLQRERERAAGLWPIRKALTTASITAVAGLVVVMAAVLAVLGFPHLQHTKALPLSQLLDVLKLVLGTVAGVGALFALVMAYRRQRLAEVADDRDQQRALLDAQRAVLEQERALLEQRQAQEDRTRVFNERFGAASAQLGHDEPAVRLAGAYAMAGLADDWEQGRQTCIDVLCAFLRLPHTLSPGEDPAEGQDPTEHAAARATYLAAREVRHTVIRIIGNHLNGHTDVSWRGHDLDFTGAIFDGGDFRRAVFTSDATVSFQEARFEGGTVDFGGARFEGGTTIDFGGTVDFGGARFEGGTVDFDNAGFEGGTVDFGGARFEGGRVNFGYARFEGGVVKFDNAGFEGGTVDFDNARFEGSTIDFGYAGLVGGTVDFASAVFEAGTVNFRYTGFEGSTVNFGYADFKSGVVAFASADFKGGAINFDEATGRRPTGLPNEMAPHLS</sequence>
<keyword evidence="2" id="KW-0812">Transmembrane</keyword>
<dbReference type="Proteomes" id="UP001501020">
    <property type="component" value="Unassembled WGS sequence"/>
</dbReference>
<dbReference type="EMBL" id="BAAAMR010000151">
    <property type="protein sequence ID" value="GAA2167990.1"/>
    <property type="molecule type" value="Genomic_DNA"/>
</dbReference>
<dbReference type="InterPro" id="IPR001646">
    <property type="entry name" value="5peptide_repeat"/>
</dbReference>
<evidence type="ECO:0008006" key="5">
    <source>
        <dbReference type="Google" id="ProtNLM"/>
    </source>
</evidence>
<gene>
    <name evidence="3" type="ORF">GCM10009727_88990</name>
</gene>
<keyword evidence="2" id="KW-1133">Transmembrane helix</keyword>
<evidence type="ECO:0000256" key="1">
    <source>
        <dbReference type="SAM" id="MobiDB-lite"/>
    </source>
</evidence>
<keyword evidence="2" id="KW-0472">Membrane</keyword>
<evidence type="ECO:0000313" key="3">
    <source>
        <dbReference type="EMBL" id="GAA2167990.1"/>
    </source>
</evidence>